<proteinExistence type="predicted"/>
<dbReference type="Gene3D" id="1.10.1200.10">
    <property type="entry name" value="ACP-like"/>
    <property type="match status" value="1"/>
</dbReference>
<dbReference type="RefSeq" id="WP_106771737.1">
    <property type="nucleotide sequence ID" value="NZ_PXYK01000006.1"/>
</dbReference>
<dbReference type="EMBL" id="PXYK01000006">
    <property type="protein sequence ID" value="PSJ62636.1"/>
    <property type="molecule type" value="Genomic_DNA"/>
</dbReference>
<dbReference type="OrthoDB" id="177586at2"/>
<dbReference type="PROSITE" id="PS50075">
    <property type="entry name" value="CARRIER"/>
    <property type="match status" value="1"/>
</dbReference>
<sequence>MTKDQVIEAIRSVLRDQLNHAHLDRFGPGARLNEDLYLDSVLILEIFLALELQFGLSAPEEAINRQDIATVAELAGLFTGDAIVAVAPAKAEPAGEGVHGEDYIDIKVHCFVSSVCDALKRSGIDQRPFYFGVWDADFAITERWALAYHHGSVDHQFFRSWYERLYGVRMQEWYDRARSKDENVAVMLDLIERRRDGQHLMVMLDLFHLPERENKFNQNPFPHYLMLEKTDDPMVWQVNDPDFRWEGRIERDKILDAIRQPTVAGGFLFDRHEARPPADADLRDYFLACHQPHANPLVAAVRRIVRAHLDGRDGVTLADLATALRELPVISIRKYAYEHGFAFFWRSLKLANADFDFWCDEIERLIQEFKAVHYAAMRLAQTGDRDLAADLFRRLDTLDGIESRIKARLGEVFRDWCAARGLAPENPVPMLGAAE</sequence>
<evidence type="ECO:0000313" key="3">
    <source>
        <dbReference type="Proteomes" id="UP000241229"/>
    </source>
</evidence>
<feature type="domain" description="Carrier" evidence="1">
    <location>
        <begin position="4"/>
        <end position="82"/>
    </location>
</feature>
<evidence type="ECO:0000259" key="1">
    <source>
        <dbReference type="PROSITE" id="PS50075"/>
    </source>
</evidence>
<dbReference type="InterPro" id="IPR009081">
    <property type="entry name" value="PP-bd_ACP"/>
</dbReference>
<reference evidence="2 3" key="1">
    <citation type="submission" date="2018-03" db="EMBL/GenBank/DDBJ databases">
        <title>The draft genome of Mesorhizobium sp. 6GN-30.</title>
        <authorList>
            <person name="Liu L."/>
            <person name="Li L."/>
            <person name="Wang T."/>
            <person name="Zhang X."/>
            <person name="Liang L."/>
        </authorList>
    </citation>
    <scope>NUCLEOTIDE SEQUENCE [LARGE SCALE GENOMIC DNA]</scope>
    <source>
        <strain evidence="2 3">6GN30</strain>
    </source>
</reference>
<accession>A0A2P7SJG7</accession>
<protein>
    <submittedName>
        <fullName evidence="2">Phosphopantetheine-binding protein</fullName>
    </submittedName>
</protein>
<dbReference type="AlphaFoldDB" id="A0A2P7SJG7"/>
<dbReference type="Pfam" id="PF19468">
    <property type="entry name" value="DUF6005"/>
    <property type="match status" value="1"/>
</dbReference>
<dbReference type="InterPro" id="IPR036736">
    <property type="entry name" value="ACP-like_sf"/>
</dbReference>
<dbReference type="SUPFAM" id="SSF47336">
    <property type="entry name" value="ACP-like"/>
    <property type="match status" value="1"/>
</dbReference>
<name>A0A2P7SJG7_9HYPH</name>
<dbReference type="InterPro" id="IPR046047">
    <property type="entry name" value="DUF6005"/>
</dbReference>
<evidence type="ECO:0000313" key="2">
    <source>
        <dbReference type="EMBL" id="PSJ62636.1"/>
    </source>
</evidence>
<keyword evidence="3" id="KW-1185">Reference proteome</keyword>
<dbReference type="Proteomes" id="UP000241229">
    <property type="component" value="Unassembled WGS sequence"/>
</dbReference>
<gene>
    <name evidence="2" type="ORF">C7I84_08545</name>
</gene>
<comment type="caution">
    <text evidence="2">The sequence shown here is derived from an EMBL/GenBank/DDBJ whole genome shotgun (WGS) entry which is preliminary data.</text>
</comment>
<organism evidence="2 3">
    <name type="scientific">Kumtagia ephedrae</name>
    <dbReference type="NCBI Taxonomy" id="2116701"/>
    <lineage>
        <taxon>Bacteria</taxon>
        <taxon>Pseudomonadati</taxon>
        <taxon>Pseudomonadota</taxon>
        <taxon>Alphaproteobacteria</taxon>
        <taxon>Hyphomicrobiales</taxon>
        <taxon>Phyllobacteriaceae</taxon>
        <taxon>Kumtagia</taxon>
    </lineage>
</organism>